<dbReference type="AlphaFoldDB" id="A0A812C230"/>
<proteinExistence type="predicted"/>
<feature type="transmembrane region" description="Helical" evidence="1">
    <location>
        <begin position="239"/>
        <end position="259"/>
    </location>
</feature>
<evidence type="ECO:0000256" key="1">
    <source>
        <dbReference type="SAM" id="Phobius"/>
    </source>
</evidence>
<keyword evidence="1" id="KW-0472">Membrane</keyword>
<keyword evidence="1" id="KW-0812">Transmembrane</keyword>
<feature type="transmembrane region" description="Helical" evidence="1">
    <location>
        <begin position="347"/>
        <end position="363"/>
    </location>
</feature>
<feature type="transmembrane region" description="Helical" evidence="1">
    <location>
        <begin position="279"/>
        <end position="303"/>
    </location>
</feature>
<gene>
    <name evidence="2" type="ORF">SPHA_26325</name>
</gene>
<feature type="transmembrane region" description="Helical" evidence="1">
    <location>
        <begin position="163"/>
        <end position="190"/>
    </location>
</feature>
<feature type="transmembrane region" description="Helical" evidence="1">
    <location>
        <begin position="210"/>
        <end position="232"/>
    </location>
</feature>
<keyword evidence="1" id="KW-1133">Transmembrane helix</keyword>
<protein>
    <submittedName>
        <fullName evidence="2">Uncharacterized protein</fullName>
    </submittedName>
</protein>
<evidence type="ECO:0000313" key="3">
    <source>
        <dbReference type="Proteomes" id="UP000597762"/>
    </source>
</evidence>
<evidence type="ECO:0000313" key="2">
    <source>
        <dbReference type="EMBL" id="CAE1248855.1"/>
    </source>
</evidence>
<reference evidence="2" key="1">
    <citation type="submission" date="2021-01" db="EMBL/GenBank/DDBJ databases">
        <authorList>
            <person name="Li R."/>
            <person name="Bekaert M."/>
        </authorList>
    </citation>
    <scope>NUCLEOTIDE SEQUENCE</scope>
    <source>
        <strain evidence="2">Farmed</strain>
    </source>
</reference>
<dbReference type="EMBL" id="CAHIKZ030001004">
    <property type="protein sequence ID" value="CAE1248855.1"/>
    <property type="molecule type" value="Genomic_DNA"/>
</dbReference>
<keyword evidence="3" id="KW-1185">Reference proteome</keyword>
<organism evidence="2 3">
    <name type="scientific">Acanthosepion pharaonis</name>
    <name type="common">Pharaoh cuttlefish</name>
    <name type="synonym">Sepia pharaonis</name>
    <dbReference type="NCBI Taxonomy" id="158019"/>
    <lineage>
        <taxon>Eukaryota</taxon>
        <taxon>Metazoa</taxon>
        <taxon>Spiralia</taxon>
        <taxon>Lophotrochozoa</taxon>
        <taxon>Mollusca</taxon>
        <taxon>Cephalopoda</taxon>
        <taxon>Coleoidea</taxon>
        <taxon>Decapodiformes</taxon>
        <taxon>Sepiida</taxon>
        <taxon>Sepiina</taxon>
        <taxon>Sepiidae</taxon>
        <taxon>Acanthosepion</taxon>
    </lineage>
</organism>
<dbReference type="Proteomes" id="UP000597762">
    <property type="component" value="Unassembled WGS sequence"/>
</dbReference>
<feature type="transmembrane region" description="Helical" evidence="1">
    <location>
        <begin position="324"/>
        <end position="341"/>
    </location>
</feature>
<name>A0A812C230_ACAPH</name>
<comment type="caution">
    <text evidence="2">The sequence shown here is derived from an EMBL/GenBank/DDBJ whole genome shotgun (WGS) entry which is preliminary data.</text>
</comment>
<sequence>MSPGFPPHLATHRLSTQTDTNKMDTNLFCSTLQTEEWRFEMEFNSPRRKRRRQDWFFLSTQTQLAKKGNSGSACLRRKWFVSVMAASARTHPFSLSRSLPPPLSLSTPLSLALSPSPFLSLSLSLPLSLFYSLSLSISLFHVLSRSLSIALSRSLCRSRSLSLPFYLSPFLSLSLARSLSLIFSLVLSHFRSPLSISLSPSFHFSLSRSFPLSPLFLSPPFSLSLSFLFSLVLSHIRSLSLSFALSLSISLSLSLPLSLPFSLSPFLSSALLLPLRGSSLSLSLFLCSYFSPQFVSLCLYRLFSLSSCFIYVRFDLSIERSITGLFKPILVFSLSLSLSLSLSHTHTHTHIFLFILFPHFLFFQ</sequence>
<feature type="transmembrane region" description="Helical" evidence="1">
    <location>
        <begin position="118"/>
        <end position="143"/>
    </location>
</feature>
<accession>A0A812C230</accession>